<proteinExistence type="predicted"/>
<feature type="active site" description="Proton donor/acceptor" evidence="1">
    <location>
        <position position="83"/>
    </location>
</feature>
<dbReference type="AlphaFoldDB" id="A0A1M6JEJ7"/>
<evidence type="ECO:0000313" key="4">
    <source>
        <dbReference type="Proteomes" id="UP000184310"/>
    </source>
</evidence>
<dbReference type="OrthoDB" id="9781415at2"/>
<protein>
    <submittedName>
        <fullName evidence="3">Probable phosphoglycerate mutase</fullName>
    </submittedName>
</protein>
<dbReference type="PANTHER" id="PTHR48100:SF59">
    <property type="entry name" value="ADENOSYLCOBALAMIN_ALPHA-RIBAZOLE PHOSPHATASE"/>
    <property type="match status" value="1"/>
</dbReference>
<dbReference type="RefSeq" id="WP_072986599.1">
    <property type="nucleotide sequence ID" value="NZ_FQZB01000008.1"/>
</dbReference>
<dbReference type="GO" id="GO:0016791">
    <property type="term" value="F:phosphatase activity"/>
    <property type="evidence" value="ECO:0007669"/>
    <property type="project" value="TreeGrafter"/>
</dbReference>
<accession>A0A1M6JEJ7</accession>
<dbReference type="SUPFAM" id="SSF53254">
    <property type="entry name" value="Phosphoglycerate mutase-like"/>
    <property type="match status" value="1"/>
</dbReference>
<feature type="binding site" evidence="2">
    <location>
        <begin position="7"/>
        <end position="14"/>
    </location>
    <ligand>
        <name>substrate</name>
    </ligand>
</feature>
<dbReference type="InterPro" id="IPR050275">
    <property type="entry name" value="PGM_Phosphatase"/>
</dbReference>
<dbReference type="CDD" id="cd07067">
    <property type="entry name" value="HP_PGM_like"/>
    <property type="match status" value="1"/>
</dbReference>
<dbReference type="STRING" id="1121302.SAMN02745163_02007"/>
<dbReference type="GO" id="GO:0005737">
    <property type="term" value="C:cytoplasm"/>
    <property type="evidence" value="ECO:0007669"/>
    <property type="project" value="TreeGrafter"/>
</dbReference>
<dbReference type="InterPro" id="IPR013078">
    <property type="entry name" value="His_Pase_superF_clade-1"/>
</dbReference>
<dbReference type="PIRSF" id="PIRSF000709">
    <property type="entry name" value="6PFK_2-Ptase"/>
    <property type="match status" value="1"/>
</dbReference>
<dbReference type="Proteomes" id="UP000184310">
    <property type="component" value="Unassembled WGS sequence"/>
</dbReference>
<gene>
    <name evidence="3" type="ORF">SAMN02745163_02007</name>
</gene>
<dbReference type="InterPro" id="IPR029033">
    <property type="entry name" value="His_PPase_superfam"/>
</dbReference>
<name>A0A1M6JEJ7_9CLOT</name>
<sequence length="191" mass="22398">MKLLFLRHGQTNWNLENKIQGSSDTMLNDHGIEQAKKLAENILKSNYNICKIYTSKQMRAIDTAKILSLYMTVDYEIVEGLEEINFGEWEGLSWNEIKDKFPEEYTEWCNNRRYSKSHQGESYQEMLERVLKVIKNIISKNRENVIVVTHSGVIMALQCYLTKTSFSDIGNFRLDNMSVCELDKEVFDNYI</sequence>
<feature type="binding site" evidence="2">
    <location>
        <position position="59"/>
    </location>
    <ligand>
        <name>substrate</name>
    </ligand>
</feature>
<dbReference type="PANTHER" id="PTHR48100">
    <property type="entry name" value="BROAD-SPECIFICITY PHOSPHATASE YOR283W-RELATED"/>
    <property type="match status" value="1"/>
</dbReference>
<evidence type="ECO:0000256" key="1">
    <source>
        <dbReference type="PIRSR" id="PIRSR613078-1"/>
    </source>
</evidence>
<reference evidence="3 4" key="1">
    <citation type="submission" date="2016-11" db="EMBL/GenBank/DDBJ databases">
        <authorList>
            <person name="Jaros S."/>
            <person name="Januszkiewicz K."/>
            <person name="Wedrychowicz H."/>
        </authorList>
    </citation>
    <scope>NUCLEOTIDE SEQUENCE [LARGE SCALE GENOMIC DNA]</scope>
    <source>
        <strain evidence="3 4">DSM 21758</strain>
    </source>
</reference>
<evidence type="ECO:0000313" key="3">
    <source>
        <dbReference type="EMBL" id="SHJ45107.1"/>
    </source>
</evidence>
<feature type="active site" description="Tele-phosphohistidine intermediate" evidence="1">
    <location>
        <position position="8"/>
    </location>
</feature>
<dbReference type="Pfam" id="PF00300">
    <property type="entry name" value="His_Phos_1"/>
    <property type="match status" value="1"/>
</dbReference>
<dbReference type="EMBL" id="FQZB01000008">
    <property type="protein sequence ID" value="SHJ45107.1"/>
    <property type="molecule type" value="Genomic_DNA"/>
</dbReference>
<evidence type="ECO:0000256" key="2">
    <source>
        <dbReference type="PIRSR" id="PIRSR613078-2"/>
    </source>
</evidence>
<keyword evidence="4" id="KW-1185">Reference proteome</keyword>
<dbReference type="SMART" id="SM00855">
    <property type="entry name" value="PGAM"/>
    <property type="match status" value="1"/>
</dbReference>
<organism evidence="3 4">
    <name type="scientific">Clostridium cavendishii DSM 21758</name>
    <dbReference type="NCBI Taxonomy" id="1121302"/>
    <lineage>
        <taxon>Bacteria</taxon>
        <taxon>Bacillati</taxon>
        <taxon>Bacillota</taxon>
        <taxon>Clostridia</taxon>
        <taxon>Eubacteriales</taxon>
        <taxon>Clostridiaceae</taxon>
        <taxon>Clostridium</taxon>
    </lineage>
</organism>
<dbReference type="Gene3D" id="3.40.50.1240">
    <property type="entry name" value="Phosphoglycerate mutase-like"/>
    <property type="match status" value="1"/>
</dbReference>